<dbReference type="Gene3D" id="2.60.40.1890">
    <property type="entry name" value="PCu(A)C copper chaperone"/>
    <property type="match status" value="1"/>
</dbReference>
<accession>A0A4R5ZX59</accession>
<keyword evidence="2" id="KW-0732">Signal</keyword>
<feature type="signal peptide" evidence="2">
    <location>
        <begin position="1"/>
        <end position="21"/>
    </location>
</feature>
<name>A0A4R5ZX59_9RHOB</name>
<dbReference type="OrthoDB" id="9796962at2"/>
<feature type="region of interest" description="Disordered" evidence="1">
    <location>
        <begin position="148"/>
        <end position="178"/>
    </location>
</feature>
<gene>
    <name evidence="3" type="ORF">E2L08_15995</name>
</gene>
<dbReference type="Pfam" id="PF04314">
    <property type="entry name" value="PCuAC"/>
    <property type="match status" value="1"/>
</dbReference>
<dbReference type="PANTHER" id="PTHR36302:SF1">
    <property type="entry name" value="COPPER CHAPERONE PCU(A)C"/>
    <property type="match status" value="1"/>
</dbReference>
<sequence>MITRTDCAFLAVFLLAAPVSAQQFTAGDITVDQPYAFETAPMARAGGGFLTVVNEGDAPDRLIGVRSELPRTEIHLSSMQDGIARMERVDALDIPAGETVELAPGGYHVMFLGLDGNAFEAGEEIDATLVFETAGEVDVTFTVRARDGMGDGHGSMEDHGEMGEHGAEGMSHDMAPAE</sequence>
<evidence type="ECO:0000256" key="1">
    <source>
        <dbReference type="SAM" id="MobiDB-lite"/>
    </source>
</evidence>
<dbReference type="InterPro" id="IPR036182">
    <property type="entry name" value="PCuAC_sf"/>
</dbReference>
<dbReference type="InterPro" id="IPR058248">
    <property type="entry name" value="Lxx211020-like"/>
</dbReference>
<protein>
    <submittedName>
        <fullName evidence="3">Copper chaperone PCu(A)C</fullName>
    </submittedName>
</protein>
<evidence type="ECO:0000313" key="4">
    <source>
        <dbReference type="Proteomes" id="UP000295701"/>
    </source>
</evidence>
<reference evidence="3 4" key="1">
    <citation type="submission" date="2019-03" db="EMBL/GenBank/DDBJ databases">
        <title>Primorskyibacter sp. SS33 isolated from sediments.</title>
        <authorList>
            <person name="Xunke S."/>
        </authorList>
    </citation>
    <scope>NUCLEOTIDE SEQUENCE [LARGE SCALE GENOMIC DNA]</scope>
    <source>
        <strain evidence="3 4">SS33</strain>
    </source>
</reference>
<proteinExistence type="predicted"/>
<dbReference type="PANTHER" id="PTHR36302">
    <property type="entry name" value="BLR7088 PROTEIN"/>
    <property type="match status" value="1"/>
</dbReference>
<feature type="chain" id="PRO_5020745058" evidence="2">
    <location>
        <begin position="22"/>
        <end position="178"/>
    </location>
</feature>
<dbReference type="EMBL" id="SNAA01000026">
    <property type="protein sequence ID" value="TDL74845.1"/>
    <property type="molecule type" value="Genomic_DNA"/>
</dbReference>
<evidence type="ECO:0000313" key="3">
    <source>
        <dbReference type="EMBL" id="TDL74845.1"/>
    </source>
</evidence>
<dbReference type="InterPro" id="IPR007410">
    <property type="entry name" value="LpqE-like"/>
</dbReference>
<feature type="compositionally biased region" description="Basic and acidic residues" evidence="1">
    <location>
        <begin position="148"/>
        <end position="171"/>
    </location>
</feature>
<dbReference type="AlphaFoldDB" id="A0A4R5ZX59"/>
<comment type="caution">
    <text evidence="3">The sequence shown here is derived from an EMBL/GenBank/DDBJ whole genome shotgun (WGS) entry which is preliminary data.</text>
</comment>
<organism evidence="3 4">
    <name type="scientific">Palleronia sediminis</name>
    <dbReference type="NCBI Taxonomy" id="2547833"/>
    <lineage>
        <taxon>Bacteria</taxon>
        <taxon>Pseudomonadati</taxon>
        <taxon>Pseudomonadota</taxon>
        <taxon>Alphaproteobacteria</taxon>
        <taxon>Rhodobacterales</taxon>
        <taxon>Roseobacteraceae</taxon>
        <taxon>Palleronia</taxon>
    </lineage>
</organism>
<keyword evidence="4" id="KW-1185">Reference proteome</keyword>
<dbReference type="Proteomes" id="UP000295701">
    <property type="component" value="Unassembled WGS sequence"/>
</dbReference>
<dbReference type="RefSeq" id="WP_133398102.1">
    <property type="nucleotide sequence ID" value="NZ_SNAA01000026.1"/>
</dbReference>
<dbReference type="SUPFAM" id="SSF110087">
    <property type="entry name" value="DR1885-like metal-binding protein"/>
    <property type="match status" value="1"/>
</dbReference>
<evidence type="ECO:0000256" key="2">
    <source>
        <dbReference type="SAM" id="SignalP"/>
    </source>
</evidence>